<dbReference type="GO" id="GO:0005739">
    <property type="term" value="C:mitochondrion"/>
    <property type="evidence" value="ECO:0007669"/>
    <property type="project" value="TreeGrafter"/>
</dbReference>
<dbReference type="GO" id="GO:0005536">
    <property type="term" value="F:D-glucose binding"/>
    <property type="evidence" value="ECO:0007669"/>
    <property type="project" value="InterPro"/>
</dbReference>
<dbReference type="Gene3D" id="3.40.367.20">
    <property type="match status" value="1"/>
</dbReference>
<proteinExistence type="inferred from homology"/>
<reference evidence="4" key="1">
    <citation type="journal article" date="2012" name="Mol. Plant Microbe Interact.">
        <title>A highly conserved effector in Fusarium oxysporum is required for full virulence on Arabidopsis.</title>
        <authorList>
            <person name="Thatcher L.F."/>
            <person name="Gardiner D.M."/>
            <person name="Kazan K."/>
            <person name="Manners J."/>
        </authorList>
    </citation>
    <scope>NUCLEOTIDE SEQUENCE [LARGE SCALE GENOMIC DNA]</scope>
    <source>
        <strain evidence="4">Fo5176</strain>
    </source>
</reference>
<evidence type="ECO:0000256" key="1">
    <source>
        <dbReference type="RuleBase" id="RU362007"/>
    </source>
</evidence>
<feature type="domain" description="Hexokinase C-terminal" evidence="2">
    <location>
        <begin position="1"/>
        <end position="245"/>
    </location>
</feature>
<dbReference type="EnsemblFungi" id="FOXG_02600T0">
    <property type="protein sequence ID" value="FOXG_02600P0"/>
    <property type="gene ID" value="FOXG_02600"/>
</dbReference>
<dbReference type="EC" id="2.7.1.-" evidence="1"/>
<reference evidence="3" key="2">
    <citation type="submission" date="2025-08" db="UniProtKB">
        <authorList>
            <consortium name="EnsemblFungi"/>
        </authorList>
    </citation>
    <scope>IDENTIFICATION</scope>
    <source>
        <strain evidence="3">4287 / CBS 123668 / FGSC 9935 / NRRL 34936</strain>
    </source>
</reference>
<dbReference type="PANTHER" id="PTHR19443">
    <property type="entry name" value="HEXOKINASE"/>
    <property type="match status" value="1"/>
</dbReference>
<keyword evidence="1" id="KW-0067">ATP-binding</keyword>
<dbReference type="InterPro" id="IPR022673">
    <property type="entry name" value="Hexokinase_C"/>
</dbReference>
<dbReference type="AlphaFoldDB" id="A0A0D2XFB1"/>
<comment type="similarity">
    <text evidence="1">Belongs to the hexokinase family.</text>
</comment>
<name>A0A0D2XFB1_FUSOF</name>
<evidence type="ECO:0000313" key="3">
    <source>
        <dbReference type="EnsemblFungi" id="FOXG_02600P0"/>
    </source>
</evidence>
<keyword evidence="1" id="KW-0547">Nucleotide-binding</keyword>
<dbReference type="GO" id="GO:0006096">
    <property type="term" value="P:glycolytic process"/>
    <property type="evidence" value="ECO:0007669"/>
    <property type="project" value="UniProtKB-KW"/>
</dbReference>
<dbReference type="PRINTS" id="PR00475">
    <property type="entry name" value="HEXOKINASE"/>
</dbReference>
<keyword evidence="1" id="KW-0418">Kinase</keyword>
<dbReference type="PANTHER" id="PTHR19443:SF30">
    <property type="entry name" value="GLUCOKINASE-1-RELATED"/>
    <property type="match status" value="1"/>
</dbReference>
<protein>
    <recommendedName>
        <fullName evidence="1">Phosphotransferase</fullName>
        <ecNumber evidence="1">2.7.1.-</ecNumber>
    </recommendedName>
</protein>
<accession>A0A0D2XFB1</accession>
<sequence length="248" mass="26873">MVVNTEWGSWDDGLKVLPQTRFDTLVDESSSDPGCGLLEKMVSGMYLGELLRLSLLDLMRHGALDMSFPDGSPVYIHMGIESAFLSKIAESKPENSLSALSCITDTLVATGVTSRDLRTIQMLATVIVKRSARLKSTSTQIGSRRNTLTRFIRRMFGCIRPEEPSPISTSGSSYDSKDTLESSELADEVIDIAVDGSLFEFHTAFESFMRTALHDVEAIGKANEARIKIELTRDGSGTGAALIAAAAA</sequence>
<dbReference type="GO" id="GO:0004340">
    <property type="term" value="F:glucokinase activity"/>
    <property type="evidence" value="ECO:0007669"/>
    <property type="project" value="TreeGrafter"/>
</dbReference>
<keyword evidence="1" id="KW-0324">Glycolysis</keyword>
<dbReference type="GO" id="GO:0001678">
    <property type="term" value="P:intracellular glucose homeostasis"/>
    <property type="evidence" value="ECO:0007669"/>
    <property type="project" value="InterPro"/>
</dbReference>
<evidence type="ECO:0000313" key="4">
    <source>
        <dbReference type="Proteomes" id="UP000002489"/>
    </source>
</evidence>
<dbReference type="STRING" id="426428.A0A0D2XFB1"/>
<organism evidence="3 4">
    <name type="scientific">Fusarium oxysporum (strain Fo5176)</name>
    <name type="common">Fusarium vascular wilt</name>
    <dbReference type="NCBI Taxonomy" id="660025"/>
    <lineage>
        <taxon>Eukaryota</taxon>
        <taxon>Fungi</taxon>
        <taxon>Dikarya</taxon>
        <taxon>Ascomycota</taxon>
        <taxon>Pezizomycotina</taxon>
        <taxon>Sordariomycetes</taxon>
        <taxon>Hypocreomycetidae</taxon>
        <taxon>Hypocreales</taxon>
        <taxon>Nectriaceae</taxon>
        <taxon>Fusarium</taxon>
        <taxon>Fusarium oxysporum species complex</taxon>
    </lineage>
</organism>
<keyword evidence="1" id="KW-0808">Transferase</keyword>
<dbReference type="SUPFAM" id="SSF53067">
    <property type="entry name" value="Actin-like ATPase domain"/>
    <property type="match status" value="1"/>
</dbReference>
<dbReference type="GO" id="GO:0006006">
    <property type="term" value="P:glucose metabolic process"/>
    <property type="evidence" value="ECO:0007669"/>
    <property type="project" value="TreeGrafter"/>
</dbReference>
<dbReference type="PROSITE" id="PS51748">
    <property type="entry name" value="HEXOKINASE_2"/>
    <property type="match status" value="1"/>
</dbReference>
<dbReference type="GO" id="GO:0005524">
    <property type="term" value="F:ATP binding"/>
    <property type="evidence" value="ECO:0007669"/>
    <property type="project" value="UniProtKB-UniRule"/>
</dbReference>
<dbReference type="InterPro" id="IPR043129">
    <property type="entry name" value="ATPase_NBD"/>
</dbReference>
<evidence type="ECO:0000259" key="2">
    <source>
        <dbReference type="Pfam" id="PF03727"/>
    </source>
</evidence>
<dbReference type="InterPro" id="IPR001312">
    <property type="entry name" value="Hexokinase"/>
</dbReference>
<dbReference type="GO" id="GO:0008865">
    <property type="term" value="F:fructokinase activity"/>
    <property type="evidence" value="ECO:0007669"/>
    <property type="project" value="TreeGrafter"/>
</dbReference>
<dbReference type="GO" id="GO:0005829">
    <property type="term" value="C:cytosol"/>
    <property type="evidence" value="ECO:0007669"/>
    <property type="project" value="TreeGrafter"/>
</dbReference>
<dbReference type="Pfam" id="PF03727">
    <property type="entry name" value="Hexokinase_2"/>
    <property type="match status" value="1"/>
</dbReference>
<dbReference type="Proteomes" id="UP000002489">
    <property type="component" value="Unassembled WGS sequence"/>
</dbReference>